<dbReference type="OrthoDB" id="3372479at2"/>
<protein>
    <submittedName>
        <fullName evidence="2">Uncharacterized protein</fullName>
    </submittedName>
</protein>
<dbReference type="RefSeq" id="WP_157740306.1">
    <property type="nucleotide sequence ID" value="NZ_LT594323.1"/>
</dbReference>
<evidence type="ECO:0000313" key="3">
    <source>
        <dbReference type="Proteomes" id="UP000199385"/>
    </source>
</evidence>
<proteinExistence type="predicted"/>
<keyword evidence="3" id="KW-1185">Reference proteome</keyword>
<name>A0A1A8ZII0_9ACTN</name>
<reference evidence="3" key="1">
    <citation type="submission" date="2016-06" db="EMBL/GenBank/DDBJ databases">
        <authorList>
            <person name="Varghese N."/>
            <person name="Submissions Spin"/>
        </authorList>
    </citation>
    <scope>NUCLEOTIDE SEQUENCE [LARGE SCALE GENOMIC DNA]</scope>
    <source>
        <strain evidence="3">DSM 44815</strain>
    </source>
</reference>
<evidence type="ECO:0000256" key="1">
    <source>
        <dbReference type="SAM" id="MobiDB-lite"/>
    </source>
</evidence>
<accession>A0A1A8ZII0</accession>
<dbReference type="EMBL" id="LT594323">
    <property type="protein sequence ID" value="SBT43647.1"/>
    <property type="molecule type" value="Genomic_DNA"/>
</dbReference>
<gene>
    <name evidence="2" type="ORF">GA0070611_2399</name>
</gene>
<dbReference type="PATRIC" id="fig|261654.4.peg.2443"/>
<dbReference type="Proteomes" id="UP000199385">
    <property type="component" value="Chromosome I"/>
</dbReference>
<feature type="compositionally biased region" description="Basic and acidic residues" evidence="1">
    <location>
        <begin position="39"/>
        <end position="52"/>
    </location>
</feature>
<feature type="region of interest" description="Disordered" evidence="1">
    <location>
        <begin position="32"/>
        <end position="52"/>
    </location>
</feature>
<organism evidence="2 3">
    <name type="scientific">Micromonospora auratinigra</name>
    <dbReference type="NCBI Taxonomy" id="261654"/>
    <lineage>
        <taxon>Bacteria</taxon>
        <taxon>Bacillati</taxon>
        <taxon>Actinomycetota</taxon>
        <taxon>Actinomycetes</taxon>
        <taxon>Micromonosporales</taxon>
        <taxon>Micromonosporaceae</taxon>
        <taxon>Micromonospora</taxon>
    </lineage>
</organism>
<dbReference type="AlphaFoldDB" id="A0A1A8ZII0"/>
<sequence>MIIVCDHDAWTVETDTAVFPLAAPTSVQSCTAKIPAQQDGDRAKRDEKSRFV</sequence>
<evidence type="ECO:0000313" key="2">
    <source>
        <dbReference type="EMBL" id="SBT43647.1"/>
    </source>
</evidence>